<dbReference type="Proteomes" id="UP001597280">
    <property type="component" value="Unassembled WGS sequence"/>
</dbReference>
<organism evidence="1 2">
    <name type="scientific">Brachybacterium rhamnosum</name>
    <dbReference type="NCBI Taxonomy" id="173361"/>
    <lineage>
        <taxon>Bacteria</taxon>
        <taxon>Bacillati</taxon>
        <taxon>Actinomycetota</taxon>
        <taxon>Actinomycetes</taxon>
        <taxon>Micrococcales</taxon>
        <taxon>Dermabacteraceae</taxon>
        <taxon>Brachybacterium</taxon>
    </lineage>
</organism>
<evidence type="ECO:0008006" key="3">
    <source>
        <dbReference type="Google" id="ProtNLM"/>
    </source>
</evidence>
<dbReference type="RefSeq" id="WP_343905875.1">
    <property type="nucleotide sequence ID" value="NZ_BAAAIS010000003.1"/>
</dbReference>
<proteinExistence type="predicted"/>
<sequence>MAIKDEDLRGTSSRMALASLLGLDTATTFKATADVNDGPVPALSPVVITAAGVATVYTKDDAAPTLGETDQVGFTVSDRVSDADGKLNVAVMRQAHVRKPLLSAAAKAVVDAAPAAALTHIIVEEA</sequence>
<protein>
    <recommendedName>
        <fullName evidence="3">Head decoration protein</fullName>
    </recommendedName>
</protein>
<evidence type="ECO:0000313" key="1">
    <source>
        <dbReference type="EMBL" id="MFD1836414.1"/>
    </source>
</evidence>
<dbReference type="EMBL" id="JBHUFL010000003">
    <property type="protein sequence ID" value="MFD1836414.1"/>
    <property type="molecule type" value="Genomic_DNA"/>
</dbReference>
<keyword evidence="2" id="KW-1185">Reference proteome</keyword>
<accession>A0ABW4Q006</accession>
<evidence type="ECO:0000313" key="2">
    <source>
        <dbReference type="Proteomes" id="UP001597280"/>
    </source>
</evidence>
<gene>
    <name evidence="1" type="ORF">ACFSDA_15220</name>
</gene>
<reference evidence="2" key="1">
    <citation type="journal article" date="2019" name="Int. J. Syst. Evol. Microbiol.">
        <title>The Global Catalogue of Microorganisms (GCM) 10K type strain sequencing project: providing services to taxonomists for standard genome sequencing and annotation.</title>
        <authorList>
            <consortium name="The Broad Institute Genomics Platform"/>
            <consortium name="The Broad Institute Genome Sequencing Center for Infectious Disease"/>
            <person name="Wu L."/>
            <person name="Ma J."/>
        </authorList>
    </citation>
    <scope>NUCLEOTIDE SEQUENCE [LARGE SCALE GENOMIC DNA]</scope>
    <source>
        <strain evidence="2">JCM 11650</strain>
    </source>
</reference>
<comment type="caution">
    <text evidence="1">The sequence shown here is derived from an EMBL/GenBank/DDBJ whole genome shotgun (WGS) entry which is preliminary data.</text>
</comment>
<name>A0ABW4Q006_9MICO</name>